<name>A0A645BVB8_9ZZZZ</name>
<evidence type="ECO:0000256" key="1">
    <source>
        <dbReference type="SAM" id="Phobius"/>
    </source>
</evidence>
<gene>
    <name evidence="2" type="ORF">SDC9_116129</name>
</gene>
<keyword evidence="1" id="KW-0812">Transmembrane</keyword>
<feature type="transmembrane region" description="Helical" evidence="1">
    <location>
        <begin position="22"/>
        <end position="47"/>
    </location>
</feature>
<evidence type="ECO:0000313" key="2">
    <source>
        <dbReference type="EMBL" id="MPM69185.1"/>
    </source>
</evidence>
<reference evidence="2" key="1">
    <citation type="submission" date="2019-08" db="EMBL/GenBank/DDBJ databases">
        <authorList>
            <person name="Kucharzyk K."/>
            <person name="Murdoch R.W."/>
            <person name="Higgins S."/>
            <person name="Loffler F."/>
        </authorList>
    </citation>
    <scope>NUCLEOTIDE SEQUENCE</scope>
</reference>
<organism evidence="2">
    <name type="scientific">bioreactor metagenome</name>
    <dbReference type="NCBI Taxonomy" id="1076179"/>
    <lineage>
        <taxon>unclassified sequences</taxon>
        <taxon>metagenomes</taxon>
        <taxon>ecological metagenomes</taxon>
    </lineage>
</organism>
<comment type="caution">
    <text evidence="2">The sequence shown here is derived from an EMBL/GenBank/DDBJ whole genome shotgun (WGS) entry which is preliminary data.</text>
</comment>
<keyword evidence="1" id="KW-1133">Transmembrane helix</keyword>
<dbReference type="AlphaFoldDB" id="A0A645BVB8"/>
<accession>A0A645BVB8</accession>
<protein>
    <submittedName>
        <fullName evidence="2">Uncharacterized protein</fullName>
    </submittedName>
</protein>
<sequence>MTGMAGEKLHPVNNGSERNQPIILSGITMLELTVCITKYILFIANNIMSECKNIKRQQYGNFLTR</sequence>
<proteinExistence type="predicted"/>
<keyword evidence="1" id="KW-0472">Membrane</keyword>
<dbReference type="EMBL" id="VSSQ01022699">
    <property type="protein sequence ID" value="MPM69185.1"/>
    <property type="molecule type" value="Genomic_DNA"/>
</dbReference>